<dbReference type="EMBL" id="JANKHO010001273">
    <property type="protein sequence ID" value="KAJ3502507.1"/>
    <property type="molecule type" value="Genomic_DNA"/>
</dbReference>
<dbReference type="InterPro" id="IPR032914">
    <property type="entry name" value="Vam6/VPS39/TRAP1"/>
</dbReference>
<dbReference type="OrthoDB" id="10258882at2759"/>
<dbReference type="AlphaFoldDB" id="A0A9W8K1P4"/>
<reference evidence="1" key="1">
    <citation type="submission" date="2022-07" db="EMBL/GenBank/DDBJ databases">
        <title>Genome Sequence of Agrocybe chaxingu.</title>
        <authorList>
            <person name="Buettner E."/>
        </authorList>
    </citation>
    <scope>NUCLEOTIDE SEQUENCE</scope>
    <source>
        <strain evidence="1">MP-N11</strain>
    </source>
</reference>
<protein>
    <submittedName>
        <fullName evidence="1">Uncharacterized protein</fullName>
    </submittedName>
</protein>
<comment type="caution">
    <text evidence="1">The sequence shown here is derived from an EMBL/GenBank/DDBJ whole genome shotgun (WGS) entry which is preliminary data.</text>
</comment>
<dbReference type="PANTHER" id="PTHR12894:SF27">
    <property type="entry name" value="TRANSFORMING GROWTH FACTOR-BETA RECEPTOR-ASSOCIATED PROTEIN 1"/>
    <property type="match status" value="1"/>
</dbReference>
<gene>
    <name evidence="1" type="ORF">NLJ89_g8856</name>
</gene>
<proteinExistence type="predicted"/>
<sequence>MMRLPTFPRSTILVLGFNSVQSLVPSTLISQVEALLESHRLEDAFNLADQRRKKLEESLAIDEDEAEELRYVYQRIGFQCFKETLFEDAGKHLFNGELDPRLLVSYYPDLRGSLFSADDAMDVFAGVEEHMPMEGSVDDISKSALVTSPHIPYTSLLPASYFFPAFGAPVDVCLPFHIYLQPITHTSNHNLQSHNPNPFYYPFRPACPLCPCRN</sequence>
<evidence type="ECO:0000313" key="2">
    <source>
        <dbReference type="Proteomes" id="UP001148786"/>
    </source>
</evidence>
<dbReference type="Proteomes" id="UP001148786">
    <property type="component" value="Unassembled WGS sequence"/>
</dbReference>
<name>A0A9W8K1P4_9AGAR</name>
<dbReference type="GO" id="GO:0034058">
    <property type="term" value="P:endosomal vesicle fusion"/>
    <property type="evidence" value="ECO:0007669"/>
    <property type="project" value="TreeGrafter"/>
</dbReference>
<keyword evidence="2" id="KW-1185">Reference proteome</keyword>
<dbReference type="PANTHER" id="PTHR12894">
    <property type="entry name" value="CNH DOMAIN CONTAINING"/>
    <property type="match status" value="1"/>
</dbReference>
<dbReference type="GO" id="GO:0005737">
    <property type="term" value="C:cytoplasm"/>
    <property type="evidence" value="ECO:0007669"/>
    <property type="project" value="TreeGrafter"/>
</dbReference>
<dbReference type="GO" id="GO:0016020">
    <property type="term" value="C:membrane"/>
    <property type="evidence" value="ECO:0007669"/>
    <property type="project" value="TreeGrafter"/>
</dbReference>
<dbReference type="GO" id="GO:0006914">
    <property type="term" value="P:autophagy"/>
    <property type="evidence" value="ECO:0007669"/>
    <property type="project" value="TreeGrafter"/>
</dbReference>
<organism evidence="1 2">
    <name type="scientific">Agrocybe chaxingu</name>
    <dbReference type="NCBI Taxonomy" id="84603"/>
    <lineage>
        <taxon>Eukaryota</taxon>
        <taxon>Fungi</taxon>
        <taxon>Dikarya</taxon>
        <taxon>Basidiomycota</taxon>
        <taxon>Agaricomycotina</taxon>
        <taxon>Agaricomycetes</taxon>
        <taxon>Agaricomycetidae</taxon>
        <taxon>Agaricales</taxon>
        <taxon>Agaricineae</taxon>
        <taxon>Strophariaceae</taxon>
        <taxon>Agrocybe</taxon>
    </lineage>
</organism>
<accession>A0A9W8K1P4</accession>
<evidence type="ECO:0000313" key="1">
    <source>
        <dbReference type="EMBL" id="KAJ3502507.1"/>
    </source>
</evidence>